<evidence type="ECO:0000313" key="1">
    <source>
        <dbReference type="Proteomes" id="UP000036681"/>
    </source>
</evidence>
<dbReference type="Proteomes" id="UP000036681">
    <property type="component" value="Unplaced"/>
</dbReference>
<reference evidence="2" key="1">
    <citation type="submission" date="2017-02" db="UniProtKB">
        <authorList>
            <consortium name="WormBaseParasite"/>
        </authorList>
    </citation>
    <scope>IDENTIFICATION</scope>
</reference>
<sequence>MTSSLNKYEHEHRAQSYAILCNNLRSLWPDYKNSRCAAVRYNVTVCFGCRFNRMVHVKFVLKHDDLYDPFTLYITSYENAYSILLDKLVERGFPANGKILTYVPASEDADWSRFIIDDNFSLWDAVEGSEAFNSGRPTVLEYYTPSTHEKCSLNRRQGLVYFRFKENHLCRRFLMKLDRQGNALDMLLAKLHQLGYKANGRLLVFIERDGSRTIIDDCISLWATIEMNCGYCPEMCLDLQYYPYEYSNTGLQESSAIMTPRGRVLPISGGVRRMRTFEGERKFIPPKCQNVFENVKLSDLI</sequence>
<proteinExistence type="predicted"/>
<protein>
    <submittedName>
        <fullName evidence="2">ORF12</fullName>
    </submittedName>
</protein>
<organism evidence="1 2">
    <name type="scientific">Ascaris lumbricoides</name>
    <name type="common">Giant roundworm</name>
    <dbReference type="NCBI Taxonomy" id="6252"/>
    <lineage>
        <taxon>Eukaryota</taxon>
        <taxon>Metazoa</taxon>
        <taxon>Ecdysozoa</taxon>
        <taxon>Nematoda</taxon>
        <taxon>Chromadorea</taxon>
        <taxon>Rhabditida</taxon>
        <taxon>Spirurina</taxon>
        <taxon>Ascaridomorpha</taxon>
        <taxon>Ascaridoidea</taxon>
        <taxon>Ascarididae</taxon>
        <taxon>Ascaris</taxon>
    </lineage>
</organism>
<dbReference type="AlphaFoldDB" id="A0A0M3HV25"/>
<accession>A0A0M3HV25</accession>
<keyword evidence="1" id="KW-1185">Reference proteome</keyword>
<name>A0A0M3HV25_ASCLU</name>
<evidence type="ECO:0000313" key="2">
    <source>
        <dbReference type="WBParaSite" id="ALUE_0000673001-mRNA-1"/>
    </source>
</evidence>
<dbReference type="WBParaSite" id="ALUE_0000673001-mRNA-1">
    <property type="protein sequence ID" value="ALUE_0000673001-mRNA-1"/>
    <property type="gene ID" value="ALUE_0000673001"/>
</dbReference>